<reference evidence="9" key="1">
    <citation type="journal article" date="2019" name="Int. J. Syst. Evol. Microbiol.">
        <title>The Global Catalogue of Microorganisms (GCM) 10K type strain sequencing project: providing services to taxonomists for standard genome sequencing and annotation.</title>
        <authorList>
            <consortium name="The Broad Institute Genomics Platform"/>
            <consortium name="The Broad Institute Genome Sequencing Center for Infectious Disease"/>
            <person name="Wu L."/>
            <person name="Ma J."/>
        </authorList>
    </citation>
    <scope>NUCLEOTIDE SEQUENCE [LARGE SCALE GENOMIC DNA]</scope>
    <source>
        <strain evidence="9">CGMCC 1.15922</strain>
    </source>
</reference>
<dbReference type="PANTHER" id="PTHR38766:SF1">
    <property type="entry name" value="FLAGELLAR PROTEIN FLIO"/>
    <property type="match status" value="1"/>
</dbReference>
<keyword evidence="5 7" id="KW-0975">Bacterial flagellum</keyword>
<evidence type="ECO:0000256" key="7">
    <source>
        <dbReference type="RuleBase" id="RU362064"/>
    </source>
</evidence>
<keyword evidence="4 7" id="KW-0472">Membrane</keyword>
<gene>
    <name evidence="8" type="ORF">GCM10011501_06040</name>
</gene>
<evidence type="ECO:0000256" key="4">
    <source>
        <dbReference type="ARBA" id="ARBA00023136"/>
    </source>
</evidence>
<dbReference type="Pfam" id="PF04347">
    <property type="entry name" value="FliO"/>
    <property type="match status" value="1"/>
</dbReference>
<evidence type="ECO:0000256" key="1">
    <source>
        <dbReference type="ARBA" id="ARBA00022475"/>
    </source>
</evidence>
<protein>
    <recommendedName>
        <fullName evidence="7">Flagellar protein</fullName>
    </recommendedName>
</protein>
<dbReference type="Proteomes" id="UP000626370">
    <property type="component" value="Unassembled WGS sequence"/>
</dbReference>
<feature type="transmembrane region" description="Helical" evidence="7">
    <location>
        <begin position="37"/>
        <end position="58"/>
    </location>
</feature>
<evidence type="ECO:0000256" key="6">
    <source>
        <dbReference type="ARBA" id="ARBA00037937"/>
    </source>
</evidence>
<comment type="subcellular location">
    <subcellularLocation>
        <location evidence="7">Cell membrane</location>
    </subcellularLocation>
    <subcellularLocation>
        <location evidence="7">Bacterial flagellum basal body</location>
    </subcellularLocation>
</comment>
<evidence type="ECO:0000313" key="9">
    <source>
        <dbReference type="Proteomes" id="UP000626370"/>
    </source>
</evidence>
<keyword evidence="1 7" id="KW-1003">Cell membrane</keyword>
<evidence type="ECO:0000256" key="3">
    <source>
        <dbReference type="ARBA" id="ARBA00022989"/>
    </source>
</evidence>
<keyword evidence="3 7" id="KW-1133">Transmembrane helix</keyword>
<dbReference type="PANTHER" id="PTHR38766">
    <property type="entry name" value="FLAGELLAR PROTEIN FLIO"/>
    <property type="match status" value="1"/>
</dbReference>
<sequence>MSAMAQTDVGKNQIVQETIAQESSVQVGKHANTNLDAGSMIVSLLMVLVLIVISALILKKFQLTTKSVSGMKVITSLSLGPKERLVVVEVQNQQLLLGVSGQQITLLKTLDEPIDVDNNTVNNINTSWLKFLTKSSENNDKK</sequence>
<dbReference type="EMBL" id="BNAH01000002">
    <property type="protein sequence ID" value="GHE80824.1"/>
    <property type="molecule type" value="Genomic_DNA"/>
</dbReference>
<dbReference type="NCBIfam" id="TIGR03500">
    <property type="entry name" value="FliO_TIGR"/>
    <property type="match status" value="1"/>
</dbReference>
<proteinExistence type="inferred from homology"/>
<comment type="caution">
    <text evidence="8">The sequence shown here is derived from an EMBL/GenBank/DDBJ whole genome shotgun (WGS) entry which is preliminary data.</text>
</comment>
<evidence type="ECO:0000313" key="8">
    <source>
        <dbReference type="EMBL" id="GHE80824.1"/>
    </source>
</evidence>
<evidence type="ECO:0000256" key="5">
    <source>
        <dbReference type="ARBA" id="ARBA00023143"/>
    </source>
</evidence>
<keyword evidence="9" id="KW-1185">Reference proteome</keyword>
<keyword evidence="2 7" id="KW-0812">Transmembrane</keyword>
<accession>A0ABQ3IGQ3</accession>
<name>A0ABQ3IGQ3_9GAMM</name>
<evidence type="ECO:0000256" key="2">
    <source>
        <dbReference type="ARBA" id="ARBA00022692"/>
    </source>
</evidence>
<comment type="similarity">
    <text evidence="6 7">Belongs to the FliO/MopB family.</text>
</comment>
<dbReference type="InterPro" id="IPR052205">
    <property type="entry name" value="FliO/MopB"/>
</dbReference>
<dbReference type="InterPro" id="IPR022781">
    <property type="entry name" value="Flagellar_biosynth_FliO"/>
</dbReference>
<organism evidence="8 9">
    <name type="scientific">Thalassotalea profundi</name>
    <dbReference type="NCBI Taxonomy" id="2036687"/>
    <lineage>
        <taxon>Bacteria</taxon>
        <taxon>Pseudomonadati</taxon>
        <taxon>Pseudomonadota</taxon>
        <taxon>Gammaproteobacteria</taxon>
        <taxon>Alteromonadales</taxon>
        <taxon>Colwelliaceae</taxon>
        <taxon>Thalassotalea</taxon>
    </lineage>
</organism>